<dbReference type="EMBL" id="FMYQ01000015">
    <property type="protein sequence ID" value="SDD14446.1"/>
    <property type="molecule type" value="Genomic_DNA"/>
</dbReference>
<keyword evidence="2" id="KW-1185">Reference proteome</keyword>
<accession>A0A1G6SE33</accession>
<sequence length="146" mass="16588">MFTRVDLSAVQTVYRLCYVRTPWAWFTRIPLDQQWGEHWERAPYMREAGLPYSDKPDQILKVGFDGPLLSPEEGEHAHPCSVQEVNARHVPWLRTESYLGGPTIHIMAGVTLRRFTELVELAGGMVYAPLGWGELPEVQPMSHAAS</sequence>
<dbReference type="RefSeq" id="WP_091998611.1">
    <property type="nucleotide sequence ID" value="NZ_FMYQ01000015.1"/>
</dbReference>
<name>A0A1G6SE33_9BURK</name>
<evidence type="ECO:0000313" key="1">
    <source>
        <dbReference type="EMBL" id="SDD14446.1"/>
    </source>
</evidence>
<gene>
    <name evidence="1" type="ORF">SAMN05421548_11519</name>
</gene>
<dbReference type="STRING" id="416944.SAMN05421548_11519"/>
<dbReference type="Proteomes" id="UP000198908">
    <property type="component" value="Unassembled WGS sequence"/>
</dbReference>
<organism evidence="1 2">
    <name type="scientific">Paraburkholderia lycopersici</name>
    <dbReference type="NCBI Taxonomy" id="416944"/>
    <lineage>
        <taxon>Bacteria</taxon>
        <taxon>Pseudomonadati</taxon>
        <taxon>Pseudomonadota</taxon>
        <taxon>Betaproteobacteria</taxon>
        <taxon>Burkholderiales</taxon>
        <taxon>Burkholderiaceae</taxon>
        <taxon>Paraburkholderia</taxon>
    </lineage>
</organism>
<proteinExistence type="predicted"/>
<protein>
    <submittedName>
        <fullName evidence="1">Uncharacterized protein</fullName>
    </submittedName>
</protein>
<evidence type="ECO:0000313" key="2">
    <source>
        <dbReference type="Proteomes" id="UP000198908"/>
    </source>
</evidence>
<reference evidence="2" key="1">
    <citation type="submission" date="2016-09" db="EMBL/GenBank/DDBJ databases">
        <authorList>
            <person name="Varghese N."/>
            <person name="Submissions S."/>
        </authorList>
    </citation>
    <scope>NUCLEOTIDE SEQUENCE [LARGE SCALE GENOMIC DNA]</scope>
    <source>
        <strain evidence="2">TNe-862</strain>
    </source>
</reference>
<dbReference type="OrthoDB" id="9001093at2"/>
<dbReference type="AlphaFoldDB" id="A0A1G6SE33"/>